<dbReference type="EMBL" id="JAPWDO010000001">
    <property type="protein sequence ID" value="KAJ5486828.1"/>
    <property type="molecule type" value="Genomic_DNA"/>
</dbReference>
<dbReference type="Proteomes" id="UP001147760">
    <property type="component" value="Unassembled WGS sequence"/>
</dbReference>
<dbReference type="InterPro" id="IPR046366">
    <property type="entry name" value="MPAB"/>
</dbReference>
<feature type="region of interest" description="Disordered" evidence="1">
    <location>
        <begin position="1"/>
        <end position="31"/>
    </location>
</feature>
<evidence type="ECO:0000313" key="3">
    <source>
        <dbReference type="Proteomes" id="UP001147760"/>
    </source>
</evidence>
<organism evidence="2 3">
    <name type="scientific">Penicillium desertorum</name>
    <dbReference type="NCBI Taxonomy" id="1303715"/>
    <lineage>
        <taxon>Eukaryota</taxon>
        <taxon>Fungi</taxon>
        <taxon>Dikarya</taxon>
        <taxon>Ascomycota</taxon>
        <taxon>Pezizomycotina</taxon>
        <taxon>Eurotiomycetes</taxon>
        <taxon>Eurotiomycetidae</taxon>
        <taxon>Eurotiales</taxon>
        <taxon>Aspergillaceae</taxon>
        <taxon>Penicillium</taxon>
    </lineage>
</organism>
<dbReference type="CDD" id="cd14688">
    <property type="entry name" value="bZIP_YAP"/>
    <property type="match status" value="1"/>
</dbReference>
<name>A0A9W9X998_9EURO</name>
<sequence>MSDSATKPAIRQKRPPRSAGRHRLDAPGEAILSEDRRSQIRRAQRTYRLKKEASLQQTQKRVAFLEHKMKEISNSLAEYRVTLQSNLQGTHCELLTGFDSILSLLASASEDFVQGTSVDDISSRETSKKSTLLLPKNIQHDDLSANDTNSGHQAFAERSSACIDTSPETEVNPYQETGERVLCRTSPVMQEQRELDYDQPIVQTVDRFGGANVPDSYSFLESSFTRRLKRSSLEHAFRIFSDMRSDPLEVFRIFRLVPCFRDRAKMYPYFRDLVTSERGSSLEISTLPFYCIGGAGTHYATKDEKGNPIYPSKMRHPRRILGTLPMSGIPGDPNSVYQSQSHLELCGFGGQWFDCRDVEGYLREKGVDLDGPGSGSFPTVHNLALSPSQSDFESGLLDTQRISFSETQTERFKCVDGMMEVTGLLCTLWSKHWLTIAIVFTSYIALVGLLRYRRMAKIEAPFAPGKKDLSEMTVKEAHAILNQLQELEFPHAFAKARKMALLKAGGIPTMSKLFAVTGQNNKRNSGKRAVDTEILLREVQSKPRDSDRYTSAVARMNYLHARYRRANKITDNDLLHTLGDGLAEILNVVEREEWRKLTDVEKCALGIFHKNLGEDMGIPFDPLPSKIDGWKNGLHFAIELRDWTIQYEEEVAKPTATNDQYVRVYVDSALSSLPGFVRTSVRKMLGNDLDDVMRMSLCLESPGPVLWFLLALIRETRKVYLRYLALPRSSSSAVKLVHDMPNPETRLYNFQRKTLQPWYVRPTFWSRWGLGALLVRALGGKVPGSRGDRYQPGGYDLMTIGPDPQKEHGVEEMRSDIEVIKARGVATCPFSQAKSGHFE</sequence>
<evidence type="ECO:0000256" key="1">
    <source>
        <dbReference type="SAM" id="MobiDB-lite"/>
    </source>
</evidence>
<evidence type="ECO:0000313" key="2">
    <source>
        <dbReference type="EMBL" id="KAJ5486828.1"/>
    </source>
</evidence>
<reference evidence="2" key="1">
    <citation type="submission" date="2022-12" db="EMBL/GenBank/DDBJ databases">
        <authorList>
            <person name="Petersen C."/>
        </authorList>
    </citation>
    <scope>NUCLEOTIDE SEQUENCE</scope>
    <source>
        <strain evidence="2">IBT 17660</strain>
    </source>
</reference>
<dbReference type="PANTHER" id="PTHR36124">
    <property type="match status" value="1"/>
</dbReference>
<feature type="compositionally biased region" description="Basic residues" evidence="1">
    <location>
        <begin position="10"/>
        <end position="21"/>
    </location>
</feature>
<keyword evidence="3" id="KW-1185">Reference proteome</keyword>
<reference evidence="2" key="2">
    <citation type="journal article" date="2023" name="IMA Fungus">
        <title>Comparative genomic study of the Penicillium genus elucidates a diverse pangenome and 15 lateral gene transfer events.</title>
        <authorList>
            <person name="Petersen C."/>
            <person name="Sorensen T."/>
            <person name="Nielsen M.R."/>
            <person name="Sondergaard T.E."/>
            <person name="Sorensen J.L."/>
            <person name="Fitzpatrick D.A."/>
            <person name="Frisvad J.C."/>
            <person name="Nielsen K.L."/>
        </authorList>
    </citation>
    <scope>NUCLEOTIDE SEQUENCE</scope>
    <source>
        <strain evidence="2">IBT 17660</strain>
    </source>
</reference>
<protein>
    <recommendedName>
        <fullName evidence="4">BZIP domain-containing protein</fullName>
    </recommendedName>
</protein>
<evidence type="ECO:0008006" key="4">
    <source>
        <dbReference type="Google" id="ProtNLM"/>
    </source>
</evidence>
<comment type="caution">
    <text evidence="2">The sequence shown here is derived from an EMBL/GenBank/DDBJ whole genome shotgun (WGS) entry which is preliminary data.</text>
</comment>
<dbReference type="PANTHER" id="PTHR36124:SF4">
    <property type="entry name" value="ER-BOUND OXYGENASE MPAB_MPAB'_RUBBER OXYGENASE CATALYTIC DOMAIN-CONTAINING PROTEIN"/>
    <property type="match status" value="1"/>
</dbReference>
<dbReference type="GO" id="GO:0016491">
    <property type="term" value="F:oxidoreductase activity"/>
    <property type="evidence" value="ECO:0007669"/>
    <property type="project" value="InterPro"/>
</dbReference>
<accession>A0A9W9X998</accession>
<proteinExistence type="predicted"/>
<gene>
    <name evidence="2" type="ORF">N7530_001128</name>
</gene>
<dbReference type="Gene3D" id="1.20.5.170">
    <property type="match status" value="1"/>
</dbReference>
<dbReference type="AlphaFoldDB" id="A0A9W9X998"/>
<dbReference type="OrthoDB" id="545169at2759"/>